<dbReference type="KEGG" id="amr:AM1_1803"/>
<accession>B0CCD9</accession>
<proteinExistence type="predicted"/>
<dbReference type="STRING" id="329726.AM1_1803"/>
<dbReference type="EMBL" id="CP000828">
    <property type="protein sequence ID" value="ABW26824.1"/>
    <property type="molecule type" value="Genomic_DNA"/>
</dbReference>
<sequence>MFGVSAFRGAGARAEDTAGDRETDELGLGSRTVRTVPAIAATPDPTMAKRVRYTNHPQELGRFLGRVDRIGAFGTDEFLLVDFREIPEDLLGCGEEEGRKRLDGARC</sequence>
<name>B0CCD9_ACAM1</name>
<organism evidence="2 3">
    <name type="scientific">Acaryochloris marina (strain MBIC 11017)</name>
    <dbReference type="NCBI Taxonomy" id="329726"/>
    <lineage>
        <taxon>Bacteria</taxon>
        <taxon>Bacillati</taxon>
        <taxon>Cyanobacteriota</taxon>
        <taxon>Cyanophyceae</taxon>
        <taxon>Acaryochloridales</taxon>
        <taxon>Acaryochloridaceae</taxon>
        <taxon>Acaryochloris</taxon>
    </lineage>
</organism>
<keyword evidence="3" id="KW-1185">Reference proteome</keyword>
<gene>
    <name evidence="2" type="ordered locus">AM1_1803</name>
</gene>
<dbReference type="Proteomes" id="UP000000268">
    <property type="component" value="Chromosome"/>
</dbReference>
<reference evidence="2 3" key="1">
    <citation type="journal article" date="2008" name="Proc. Natl. Acad. Sci. U.S.A.">
        <title>Niche adaptation and genome expansion in the chlorophyll d-producing cyanobacterium Acaryochloris marina.</title>
        <authorList>
            <person name="Swingley W.D."/>
            <person name="Chen M."/>
            <person name="Cheung P.C."/>
            <person name="Conrad A.L."/>
            <person name="Dejesa L.C."/>
            <person name="Hao J."/>
            <person name="Honchak B.M."/>
            <person name="Karbach L.E."/>
            <person name="Kurdoglu A."/>
            <person name="Lahiri S."/>
            <person name="Mastrian S.D."/>
            <person name="Miyashita H."/>
            <person name="Page L."/>
            <person name="Ramakrishna P."/>
            <person name="Satoh S."/>
            <person name="Sattley W.M."/>
            <person name="Shimada Y."/>
            <person name="Taylor H.L."/>
            <person name="Tomo T."/>
            <person name="Tsuchiya T."/>
            <person name="Wang Z.T."/>
            <person name="Raymond J."/>
            <person name="Mimuro M."/>
            <person name="Blankenship R.E."/>
            <person name="Touchman J.W."/>
        </authorList>
    </citation>
    <scope>NUCLEOTIDE SEQUENCE [LARGE SCALE GENOMIC DNA]</scope>
    <source>
        <strain evidence="3">MBIC 11017</strain>
    </source>
</reference>
<dbReference type="AlphaFoldDB" id="B0CCD9"/>
<protein>
    <submittedName>
        <fullName evidence="2">Uncharacterized protein</fullName>
    </submittedName>
</protein>
<evidence type="ECO:0000313" key="3">
    <source>
        <dbReference type="Proteomes" id="UP000000268"/>
    </source>
</evidence>
<evidence type="ECO:0000313" key="2">
    <source>
        <dbReference type="EMBL" id="ABW26824.1"/>
    </source>
</evidence>
<feature type="region of interest" description="Disordered" evidence="1">
    <location>
        <begin position="1"/>
        <end position="29"/>
    </location>
</feature>
<evidence type="ECO:0000256" key="1">
    <source>
        <dbReference type="SAM" id="MobiDB-lite"/>
    </source>
</evidence>
<dbReference type="HOGENOM" id="CLU_2204267_0_0_3"/>